<sequence length="365" mass="41356">MAPLGILDFSNPPPSRSSPQQHELARDLVHRLIQHYGYEKTVQEGYKPAALLDATLQYIASPDTFLKFFIFYIYHFVYPEEQNRLKKQKTPGFNLDHAISYLSTDGSLGSKQINDLNKALESFSEYIIENVFLPLRASSITTPQSIPTSARGLESVALLRQNCLKRDNHRCVVSRKFDRETAQTRYADDDGNLLKDEPSDRFQSLEVAHILPRSLTIVSSDGSQLNDSKKAVHRILDMFDPGISDLINGPQIYSPINALSLTLEYHRLFSEFQIFFEHTDTPHRAEPILRDPLFPVTRSLDLSPHNTIDQPSSRLLGVHRAIALIMGLSGAGEYIERILRDLELDVKEDGTTNLDQLVRLRLSGL</sequence>
<dbReference type="EMBL" id="JAPQKH010000007">
    <property type="protein sequence ID" value="KAJ5088428.1"/>
    <property type="molecule type" value="Genomic_DNA"/>
</dbReference>
<proteinExistence type="predicted"/>
<organism evidence="2 3">
    <name type="scientific">Penicillium angulare</name>
    <dbReference type="NCBI Taxonomy" id="116970"/>
    <lineage>
        <taxon>Eukaryota</taxon>
        <taxon>Fungi</taxon>
        <taxon>Dikarya</taxon>
        <taxon>Ascomycota</taxon>
        <taxon>Pezizomycotina</taxon>
        <taxon>Eurotiomycetes</taxon>
        <taxon>Eurotiomycetidae</taxon>
        <taxon>Eurotiales</taxon>
        <taxon>Aspergillaceae</taxon>
        <taxon>Penicillium</taxon>
    </lineage>
</organism>
<dbReference type="Proteomes" id="UP001149165">
    <property type="component" value="Unassembled WGS sequence"/>
</dbReference>
<evidence type="ECO:0000313" key="2">
    <source>
        <dbReference type="EMBL" id="KAJ5088428.1"/>
    </source>
</evidence>
<name>A0A9W9EUU4_9EURO</name>
<evidence type="ECO:0000313" key="3">
    <source>
        <dbReference type="Proteomes" id="UP001149165"/>
    </source>
</evidence>
<evidence type="ECO:0000259" key="1">
    <source>
        <dbReference type="Pfam" id="PF13391"/>
    </source>
</evidence>
<dbReference type="Pfam" id="PF13391">
    <property type="entry name" value="HNH_2"/>
    <property type="match status" value="1"/>
</dbReference>
<dbReference type="InterPro" id="IPR003615">
    <property type="entry name" value="HNH_nuc"/>
</dbReference>
<comment type="caution">
    <text evidence="2">The sequence shown here is derived from an EMBL/GenBank/DDBJ whole genome shotgun (WGS) entry which is preliminary data.</text>
</comment>
<reference evidence="2" key="2">
    <citation type="journal article" date="2023" name="IMA Fungus">
        <title>Comparative genomic study of the Penicillium genus elucidates a diverse pangenome and 15 lateral gene transfer events.</title>
        <authorList>
            <person name="Petersen C."/>
            <person name="Sorensen T."/>
            <person name="Nielsen M.R."/>
            <person name="Sondergaard T.E."/>
            <person name="Sorensen J.L."/>
            <person name="Fitzpatrick D.A."/>
            <person name="Frisvad J.C."/>
            <person name="Nielsen K.L."/>
        </authorList>
    </citation>
    <scope>NUCLEOTIDE SEQUENCE</scope>
    <source>
        <strain evidence="2">IBT 30069</strain>
    </source>
</reference>
<gene>
    <name evidence="2" type="ORF">N7456_012044</name>
</gene>
<dbReference type="AlphaFoldDB" id="A0A9W9EUU4"/>
<dbReference type="OrthoDB" id="2104739at2759"/>
<accession>A0A9W9EUU4</accession>
<keyword evidence="3" id="KW-1185">Reference proteome</keyword>
<protein>
    <recommendedName>
        <fullName evidence="1">HNH nuclease domain-containing protein</fullName>
    </recommendedName>
</protein>
<reference evidence="2" key="1">
    <citation type="submission" date="2022-11" db="EMBL/GenBank/DDBJ databases">
        <authorList>
            <person name="Petersen C."/>
        </authorList>
    </citation>
    <scope>NUCLEOTIDE SEQUENCE</scope>
    <source>
        <strain evidence="2">IBT 30069</strain>
    </source>
</reference>
<feature type="domain" description="HNH nuclease" evidence="1">
    <location>
        <begin position="184"/>
        <end position="277"/>
    </location>
</feature>